<evidence type="ECO:0000313" key="2">
    <source>
        <dbReference type="Proteomes" id="UP000076630"/>
    </source>
</evidence>
<dbReference type="EMBL" id="LQNU01000070">
    <property type="protein sequence ID" value="KZE77509.1"/>
    <property type="molecule type" value="Genomic_DNA"/>
</dbReference>
<dbReference type="Proteomes" id="UP000076630">
    <property type="component" value="Unassembled WGS sequence"/>
</dbReference>
<dbReference type="RefSeq" id="WP_038985325.1">
    <property type="nucleotide sequence ID" value="NZ_JWJO01000012.1"/>
</dbReference>
<dbReference type="OrthoDB" id="1359313at2"/>
<sequence>MDFNKVTQEAVNSIIANKLPEMVQKRTEEAIEEIVRDMFRWDSDIKKQIKEKISESMNINLMNFDTIDYNALIAETINKQLIEQVNLEPIKEMISETIGFINQKSITLQEIADLVIEGAMNDNSDDYEGEITFLVMGSEYGYLNIYADFESDKDHYNCAFRFVIYRDNDGSFRRMGCFGITDYWNSDTKGLTPFKIANLSGVEQKIFRLYSAQVEVTNLTDSIDTSWCREDY</sequence>
<organism evidence="1 2">
    <name type="scientific">Myroides marinus</name>
    <dbReference type="NCBI Taxonomy" id="703342"/>
    <lineage>
        <taxon>Bacteria</taxon>
        <taxon>Pseudomonadati</taxon>
        <taxon>Bacteroidota</taxon>
        <taxon>Flavobacteriia</taxon>
        <taxon>Flavobacteriales</taxon>
        <taxon>Flavobacteriaceae</taxon>
        <taxon>Myroides</taxon>
    </lineage>
</organism>
<reference evidence="1 2" key="1">
    <citation type="submission" date="2016-01" db="EMBL/GenBank/DDBJ databases">
        <title>Whole genome sequencing of Myroides marinus L41.</title>
        <authorList>
            <person name="Hong K.W."/>
        </authorList>
    </citation>
    <scope>NUCLEOTIDE SEQUENCE [LARGE SCALE GENOMIC DNA]</scope>
    <source>
        <strain evidence="1 2">L41</strain>
    </source>
</reference>
<evidence type="ECO:0000313" key="1">
    <source>
        <dbReference type="EMBL" id="KZE77509.1"/>
    </source>
</evidence>
<keyword evidence="2" id="KW-1185">Reference proteome</keyword>
<dbReference type="AlphaFoldDB" id="A0A161S0B2"/>
<proteinExistence type="predicted"/>
<accession>A0A161S0B2</accession>
<protein>
    <submittedName>
        <fullName evidence="1">Uncharacterized protein</fullName>
    </submittedName>
</protein>
<comment type="caution">
    <text evidence="1">The sequence shown here is derived from an EMBL/GenBank/DDBJ whole genome shotgun (WGS) entry which is preliminary data.</text>
</comment>
<name>A0A161S0B2_9FLAO</name>
<gene>
    <name evidence="1" type="ORF">AV926_14135</name>
</gene>